<dbReference type="EMBL" id="VCIA01000001">
    <property type="protein sequence ID" value="TMN22675.1"/>
    <property type="molecule type" value="Genomic_DNA"/>
</dbReference>
<name>A0A5S3QLK6_9BACI</name>
<reference evidence="1 2" key="1">
    <citation type="submission" date="2019-05" db="EMBL/GenBank/DDBJ databases">
        <title>Genomic analysis of Lentibacillus sp. NKC220-2.</title>
        <authorList>
            <person name="Oh Y.J."/>
        </authorList>
    </citation>
    <scope>NUCLEOTIDE SEQUENCE [LARGE SCALE GENOMIC DNA]</scope>
    <source>
        <strain evidence="1 2">NKC220-2</strain>
    </source>
</reference>
<dbReference type="RefSeq" id="WP_138603576.1">
    <property type="nucleotide sequence ID" value="NZ_VCIA01000001.1"/>
</dbReference>
<dbReference type="Proteomes" id="UP000306980">
    <property type="component" value="Unassembled WGS sequence"/>
</dbReference>
<evidence type="ECO:0000313" key="1">
    <source>
        <dbReference type="EMBL" id="TMN22675.1"/>
    </source>
</evidence>
<dbReference type="Pfam" id="PF08970">
    <property type="entry name" value="Sda"/>
    <property type="match status" value="1"/>
</dbReference>
<dbReference type="Gene3D" id="1.10.287.1100">
    <property type="entry name" value="Sporulation inhibitor A"/>
    <property type="match status" value="1"/>
</dbReference>
<proteinExistence type="predicted"/>
<dbReference type="OrthoDB" id="2933732at2"/>
<protein>
    <submittedName>
        <fullName evidence="1">Sporulation histidine kinase inhibitor Sda</fullName>
    </submittedName>
</protein>
<organism evidence="1 2">
    <name type="scientific">Lentibacillus cibarius</name>
    <dbReference type="NCBI Taxonomy" id="2583219"/>
    <lineage>
        <taxon>Bacteria</taxon>
        <taxon>Bacillati</taxon>
        <taxon>Bacillota</taxon>
        <taxon>Bacilli</taxon>
        <taxon>Bacillales</taxon>
        <taxon>Bacillaceae</taxon>
        <taxon>Lentibacillus</taxon>
    </lineage>
</organism>
<gene>
    <name evidence="1" type="ORF">FFL34_11650</name>
</gene>
<evidence type="ECO:0000313" key="2">
    <source>
        <dbReference type="Proteomes" id="UP000306980"/>
    </source>
</evidence>
<sequence>MEHALDDTLIYAYKIALRLNVDQHFIVLLKKELISRNLLDQIEEANSY</sequence>
<dbReference type="SUPFAM" id="SSF100985">
    <property type="entry name" value="Sporulation inhibitor Sda"/>
    <property type="match status" value="1"/>
</dbReference>
<accession>A0A5S3QLK6</accession>
<dbReference type="InterPro" id="IPR036916">
    <property type="entry name" value="Sda_sf"/>
</dbReference>
<dbReference type="InterPro" id="IPR015064">
    <property type="entry name" value="Sda"/>
</dbReference>
<comment type="caution">
    <text evidence="1">The sequence shown here is derived from an EMBL/GenBank/DDBJ whole genome shotgun (WGS) entry which is preliminary data.</text>
</comment>
<dbReference type="AlphaFoldDB" id="A0A5S3QLK6"/>